<dbReference type="NCBIfam" id="TIGR01563">
    <property type="entry name" value="gp16_SPP1"/>
    <property type="match status" value="1"/>
</dbReference>
<gene>
    <name evidence="1" type="ordered locus">Desaci_1304</name>
</gene>
<dbReference type="InterPro" id="IPR038666">
    <property type="entry name" value="SSP1_head-tail_sf"/>
</dbReference>
<protein>
    <submittedName>
        <fullName evidence="1">Phage head-tail adaptor, putative, SPP1 family</fullName>
    </submittedName>
</protein>
<sequence>MNPGILRHKINILTTTEGTNEAGDTILIPSVYKTVWASVSPVSGKDYLEAKKLQAELTYKFILRYTSGVTPDMQIEFKGRIFLIQDILNPLEINETIEIMAIERVIKNG</sequence>
<dbReference type="eggNOG" id="COG5614">
    <property type="taxonomic scope" value="Bacteria"/>
</dbReference>
<dbReference type="InterPro" id="IPR008767">
    <property type="entry name" value="Phage_SPP1_head-tail_adaptor"/>
</dbReference>
<dbReference type="OrthoDB" id="9808209at2"/>
<dbReference type="AlphaFoldDB" id="I4D3F6"/>
<dbReference type="Proteomes" id="UP000002892">
    <property type="component" value="Chromosome"/>
</dbReference>
<reference evidence="1 2" key="1">
    <citation type="journal article" date="2012" name="J. Bacteriol.">
        <title>Complete genome sequences of Desulfosporosinus orientis DSM765T, Desulfosporosinus youngiae DSM17734T, Desulfosporosinus meridiei DSM13257T, and Desulfosporosinus acidiphilus DSM22704T.</title>
        <authorList>
            <person name="Pester M."/>
            <person name="Brambilla E."/>
            <person name="Alazard D."/>
            <person name="Rattei T."/>
            <person name="Weinmaier T."/>
            <person name="Han J."/>
            <person name="Lucas S."/>
            <person name="Lapidus A."/>
            <person name="Cheng J.F."/>
            <person name="Goodwin L."/>
            <person name="Pitluck S."/>
            <person name="Peters L."/>
            <person name="Ovchinnikova G."/>
            <person name="Teshima H."/>
            <person name="Detter J.C."/>
            <person name="Han C.S."/>
            <person name="Tapia R."/>
            <person name="Land M.L."/>
            <person name="Hauser L."/>
            <person name="Kyrpides N.C."/>
            <person name="Ivanova N.N."/>
            <person name="Pagani I."/>
            <person name="Huntmann M."/>
            <person name="Wei C.L."/>
            <person name="Davenport K.W."/>
            <person name="Daligault H."/>
            <person name="Chain P.S."/>
            <person name="Chen A."/>
            <person name="Mavromatis K."/>
            <person name="Markowitz V."/>
            <person name="Szeto E."/>
            <person name="Mikhailova N."/>
            <person name="Pati A."/>
            <person name="Wagner M."/>
            <person name="Woyke T."/>
            <person name="Ollivier B."/>
            <person name="Klenk H.P."/>
            <person name="Spring S."/>
            <person name="Loy A."/>
        </authorList>
    </citation>
    <scope>NUCLEOTIDE SEQUENCE [LARGE SCALE GENOMIC DNA]</scope>
    <source>
        <strain evidence="2">DSM 22704 / JCM 16185 / SJ4</strain>
    </source>
</reference>
<dbReference type="HOGENOM" id="CLU_147810_1_0_9"/>
<dbReference type="Gene3D" id="2.40.10.270">
    <property type="entry name" value="Bacteriophage SPP1 head-tail adaptor protein"/>
    <property type="match status" value="1"/>
</dbReference>
<dbReference type="STRING" id="646529.Desaci_1304"/>
<dbReference type="EMBL" id="CP003639">
    <property type="protein sequence ID" value="AFM40330.1"/>
    <property type="molecule type" value="Genomic_DNA"/>
</dbReference>
<organism evidence="1 2">
    <name type="scientific">Desulfosporosinus acidiphilus (strain DSM 22704 / JCM 16185 / SJ4)</name>
    <dbReference type="NCBI Taxonomy" id="646529"/>
    <lineage>
        <taxon>Bacteria</taxon>
        <taxon>Bacillati</taxon>
        <taxon>Bacillota</taxon>
        <taxon>Clostridia</taxon>
        <taxon>Eubacteriales</taxon>
        <taxon>Desulfitobacteriaceae</taxon>
        <taxon>Desulfosporosinus</taxon>
    </lineage>
</organism>
<dbReference type="Pfam" id="PF05521">
    <property type="entry name" value="Phage_HCP"/>
    <property type="match status" value="1"/>
</dbReference>
<dbReference type="RefSeq" id="WP_014826337.1">
    <property type="nucleotide sequence ID" value="NC_018068.1"/>
</dbReference>
<dbReference type="KEGG" id="dai:Desaci_1304"/>
<proteinExistence type="predicted"/>
<name>I4D3F6_DESAJ</name>
<evidence type="ECO:0000313" key="1">
    <source>
        <dbReference type="EMBL" id="AFM40330.1"/>
    </source>
</evidence>
<evidence type="ECO:0000313" key="2">
    <source>
        <dbReference type="Proteomes" id="UP000002892"/>
    </source>
</evidence>
<keyword evidence="2" id="KW-1185">Reference proteome</keyword>
<accession>I4D3F6</accession>